<dbReference type="RefSeq" id="WP_199037656.1">
    <property type="nucleotide sequence ID" value="NZ_JAELXS010000005.1"/>
</dbReference>
<reference evidence="3" key="1">
    <citation type="submission" date="2020-12" db="EMBL/GenBank/DDBJ databases">
        <title>Hymenobacter sp.</title>
        <authorList>
            <person name="Kim M.K."/>
        </authorList>
    </citation>
    <scope>NUCLEOTIDE SEQUENCE [LARGE SCALE GENOMIC DNA]</scope>
    <source>
        <strain evidence="3">BT553</strain>
    </source>
</reference>
<sequence>MHHPAIPTSLIALSAPLAVAMAEPVSPAVAQIVIHERITIRVPRMPLAAPVSRPQPGKGWQERKGPKCLDTAAVAAAAIVAPSSVDLLLADGSWMRARLDNDCRSVDFYSGLYIRPGGDGRICADRDAIRVRSGARCEIDSFKVLVARR</sequence>
<evidence type="ECO:0000256" key="1">
    <source>
        <dbReference type="SAM" id="SignalP"/>
    </source>
</evidence>
<dbReference type="EMBL" id="JAELXS010000005">
    <property type="protein sequence ID" value="MBJ6122202.1"/>
    <property type="molecule type" value="Genomic_DNA"/>
</dbReference>
<name>A0ABS0XQ77_9SPHN</name>
<accession>A0ABS0XQ77</accession>
<gene>
    <name evidence="2" type="ORF">JAO74_10400</name>
</gene>
<keyword evidence="1" id="KW-0732">Signal</keyword>
<organism evidence="2 3">
    <name type="scientific">Sphingomonas mollis</name>
    <dbReference type="NCBI Taxonomy" id="2795726"/>
    <lineage>
        <taxon>Bacteria</taxon>
        <taxon>Pseudomonadati</taxon>
        <taxon>Pseudomonadota</taxon>
        <taxon>Alphaproteobacteria</taxon>
        <taxon>Sphingomonadales</taxon>
        <taxon>Sphingomonadaceae</taxon>
        <taxon>Sphingomonas</taxon>
    </lineage>
</organism>
<keyword evidence="3" id="KW-1185">Reference proteome</keyword>
<feature type="chain" id="PRO_5045048080" evidence="1">
    <location>
        <begin position="21"/>
        <end position="149"/>
    </location>
</feature>
<proteinExistence type="predicted"/>
<feature type="signal peptide" evidence="1">
    <location>
        <begin position="1"/>
        <end position="20"/>
    </location>
</feature>
<evidence type="ECO:0000313" key="3">
    <source>
        <dbReference type="Proteomes" id="UP000640426"/>
    </source>
</evidence>
<dbReference type="Proteomes" id="UP000640426">
    <property type="component" value="Unassembled WGS sequence"/>
</dbReference>
<evidence type="ECO:0000313" key="2">
    <source>
        <dbReference type="EMBL" id="MBJ6122202.1"/>
    </source>
</evidence>
<comment type="caution">
    <text evidence="2">The sequence shown here is derived from an EMBL/GenBank/DDBJ whole genome shotgun (WGS) entry which is preliminary data.</text>
</comment>
<protein>
    <submittedName>
        <fullName evidence="2">Uncharacterized protein</fullName>
    </submittedName>
</protein>